<organism evidence="1 2">
    <name type="scientific">Eumeta variegata</name>
    <name type="common">Bagworm moth</name>
    <name type="synonym">Eumeta japonica</name>
    <dbReference type="NCBI Taxonomy" id="151549"/>
    <lineage>
        <taxon>Eukaryota</taxon>
        <taxon>Metazoa</taxon>
        <taxon>Ecdysozoa</taxon>
        <taxon>Arthropoda</taxon>
        <taxon>Hexapoda</taxon>
        <taxon>Insecta</taxon>
        <taxon>Pterygota</taxon>
        <taxon>Neoptera</taxon>
        <taxon>Endopterygota</taxon>
        <taxon>Lepidoptera</taxon>
        <taxon>Glossata</taxon>
        <taxon>Ditrysia</taxon>
        <taxon>Tineoidea</taxon>
        <taxon>Psychidae</taxon>
        <taxon>Oiketicinae</taxon>
        <taxon>Eumeta</taxon>
    </lineage>
</organism>
<protein>
    <submittedName>
        <fullName evidence="1">Uncharacterized protein</fullName>
    </submittedName>
</protein>
<dbReference type="EMBL" id="BGZK01001257">
    <property type="protein sequence ID" value="GBP75664.1"/>
    <property type="molecule type" value="Genomic_DNA"/>
</dbReference>
<proteinExistence type="predicted"/>
<accession>A0A4C1YKZ9</accession>
<reference evidence="1 2" key="1">
    <citation type="journal article" date="2019" name="Commun. Biol.">
        <title>The bagworm genome reveals a unique fibroin gene that provides high tensile strength.</title>
        <authorList>
            <person name="Kono N."/>
            <person name="Nakamura H."/>
            <person name="Ohtoshi R."/>
            <person name="Tomita M."/>
            <person name="Numata K."/>
            <person name="Arakawa K."/>
        </authorList>
    </citation>
    <scope>NUCLEOTIDE SEQUENCE [LARGE SCALE GENOMIC DNA]</scope>
</reference>
<dbReference type="Proteomes" id="UP000299102">
    <property type="component" value="Unassembled WGS sequence"/>
</dbReference>
<dbReference type="AlphaFoldDB" id="A0A4C1YKZ9"/>
<gene>
    <name evidence="1" type="ORF">EVAR_55878_1</name>
</gene>
<sequence length="89" mass="10128">MAVRICASAVAHIGGSEGFDIGRRSRHDFPQNIGRRFLPYKATNLFPDCVLGNINIYIADGISQQTYQRSIWLSVKEFAERKRRRGLES</sequence>
<evidence type="ECO:0000313" key="1">
    <source>
        <dbReference type="EMBL" id="GBP75664.1"/>
    </source>
</evidence>
<evidence type="ECO:0000313" key="2">
    <source>
        <dbReference type="Proteomes" id="UP000299102"/>
    </source>
</evidence>
<keyword evidence="2" id="KW-1185">Reference proteome</keyword>
<comment type="caution">
    <text evidence="1">The sequence shown here is derived from an EMBL/GenBank/DDBJ whole genome shotgun (WGS) entry which is preliminary data.</text>
</comment>
<name>A0A4C1YKZ9_EUMVA</name>
<dbReference type="OrthoDB" id="10044505at2759"/>